<sequence length="205" mass="22147">MKYTKPHRSPQARGSTGLSRNVVCHTPPIPAGAGLNRDWRTQHYGFDADPRRRGAQPASSSPPSTSSCRSPQARGSTARCIAGAGRCTPIPAGAGLNRMISSTEQRTLADPRRRGAQPFWYATDRWCLHRSPQARGSTGSGQMVVAVSVPIPAGAGLNRMRSASFILHPPDPRRRGAQPDDYRNTGIDSNRSPQARGSTDLERQP</sequence>
<reference evidence="2 3" key="1">
    <citation type="submission" date="2016-10" db="EMBL/GenBank/DDBJ databases">
        <authorList>
            <person name="de Groot N.N."/>
        </authorList>
    </citation>
    <scope>NUCLEOTIDE SEQUENCE [LARGE SCALE GENOMIC DNA]</scope>
    <source>
        <strain evidence="2 3">DSM 19219</strain>
    </source>
</reference>
<feature type="compositionally biased region" description="Basic residues" evidence="1">
    <location>
        <begin position="1"/>
        <end position="10"/>
    </location>
</feature>
<feature type="compositionally biased region" description="Polar residues" evidence="1">
    <location>
        <begin position="186"/>
        <end position="197"/>
    </location>
</feature>
<evidence type="ECO:0000313" key="2">
    <source>
        <dbReference type="EMBL" id="SDX91838.1"/>
    </source>
</evidence>
<organism evidence="2 3">
    <name type="scientific">Aidingimonas halophila</name>
    <dbReference type="NCBI Taxonomy" id="574349"/>
    <lineage>
        <taxon>Bacteria</taxon>
        <taxon>Pseudomonadati</taxon>
        <taxon>Pseudomonadota</taxon>
        <taxon>Gammaproteobacteria</taxon>
        <taxon>Oceanospirillales</taxon>
        <taxon>Halomonadaceae</taxon>
        <taxon>Aidingimonas</taxon>
    </lineage>
</organism>
<dbReference type="EMBL" id="FNNI01000008">
    <property type="protein sequence ID" value="SDX91838.1"/>
    <property type="molecule type" value="Genomic_DNA"/>
</dbReference>
<proteinExistence type="predicted"/>
<feature type="region of interest" description="Disordered" evidence="1">
    <location>
        <begin position="165"/>
        <end position="205"/>
    </location>
</feature>
<evidence type="ECO:0000313" key="3">
    <source>
        <dbReference type="Proteomes" id="UP000198500"/>
    </source>
</evidence>
<name>A0A1H3FN63_9GAMM</name>
<protein>
    <submittedName>
        <fullName evidence="2">Uncharacterized protein</fullName>
    </submittedName>
</protein>
<evidence type="ECO:0000256" key="1">
    <source>
        <dbReference type="SAM" id="MobiDB-lite"/>
    </source>
</evidence>
<keyword evidence="3" id="KW-1185">Reference proteome</keyword>
<accession>A0A1H3FN63</accession>
<dbReference type="AlphaFoldDB" id="A0A1H3FN63"/>
<feature type="compositionally biased region" description="Basic and acidic residues" evidence="1">
    <location>
        <begin position="37"/>
        <end position="52"/>
    </location>
</feature>
<feature type="region of interest" description="Disordered" evidence="1">
    <location>
        <begin position="1"/>
        <end position="73"/>
    </location>
</feature>
<dbReference type="Proteomes" id="UP000198500">
    <property type="component" value="Unassembled WGS sequence"/>
</dbReference>
<feature type="compositionally biased region" description="Low complexity" evidence="1">
    <location>
        <begin position="55"/>
        <end position="71"/>
    </location>
</feature>
<gene>
    <name evidence="2" type="ORF">SAMN05443545_10874</name>
</gene>
<feature type="compositionally biased region" description="Basic and acidic residues" evidence="1">
    <location>
        <begin position="170"/>
        <end position="183"/>
    </location>
</feature>
<dbReference type="AntiFam" id="ANF00057">
    <property type="entry name" value="Translation of E. coli type CRISPR repeat"/>
</dbReference>